<keyword evidence="3" id="KW-1185">Reference proteome</keyword>
<dbReference type="InterPro" id="IPR039272">
    <property type="entry name" value="CLEC16A/TT9"/>
</dbReference>
<dbReference type="WBParaSite" id="TTAC_0000405701-mRNA-1">
    <property type="protein sequence ID" value="TTAC_0000405701-mRNA-1"/>
    <property type="gene ID" value="TTAC_0000405701"/>
</dbReference>
<evidence type="ECO:0000259" key="1">
    <source>
        <dbReference type="Pfam" id="PF19439"/>
    </source>
</evidence>
<accession>A0A0R3WTG7</accession>
<gene>
    <name evidence="2" type="ORF">TTAC_LOCUS4042</name>
</gene>
<proteinExistence type="predicted"/>
<reference evidence="4" key="1">
    <citation type="submission" date="2017-02" db="UniProtKB">
        <authorList>
            <consortium name="WormBaseParasite"/>
        </authorList>
    </citation>
    <scope>IDENTIFICATION</scope>
</reference>
<dbReference type="AlphaFoldDB" id="A0A0R3WTG7"/>
<dbReference type="Proteomes" id="UP000274429">
    <property type="component" value="Unassembled WGS sequence"/>
</dbReference>
<evidence type="ECO:0000313" key="4">
    <source>
        <dbReference type="WBParaSite" id="TTAC_0000405701-mRNA-1"/>
    </source>
</evidence>
<dbReference type="EMBL" id="UYWX01003543">
    <property type="protein sequence ID" value="VDM24047.1"/>
    <property type="molecule type" value="Genomic_DNA"/>
</dbReference>
<dbReference type="Pfam" id="PF19439">
    <property type="entry name" value="CLEC16A_C"/>
    <property type="match status" value="1"/>
</dbReference>
<dbReference type="PANTHER" id="PTHR21481">
    <property type="entry name" value="PROTEIN CLEC16A"/>
    <property type="match status" value="1"/>
</dbReference>
<protein>
    <submittedName>
        <fullName evidence="4">CLEC16A_C domain-containing protein</fullName>
    </submittedName>
</protein>
<evidence type="ECO:0000313" key="3">
    <source>
        <dbReference type="Proteomes" id="UP000274429"/>
    </source>
</evidence>
<organism evidence="4">
    <name type="scientific">Hydatigena taeniaeformis</name>
    <name type="common">Feline tapeworm</name>
    <name type="synonym">Taenia taeniaeformis</name>
    <dbReference type="NCBI Taxonomy" id="6205"/>
    <lineage>
        <taxon>Eukaryota</taxon>
        <taxon>Metazoa</taxon>
        <taxon>Spiralia</taxon>
        <taxon>Lophotrochozoa</taxon>
        <taxon>Platyhelminthes</taxon>
        <taxon>Cestoda</taxon>
        <taxon>Eucestoda</taxon>
        <taxon>Cyclophyllidea</taxon>
        <taxon>Taeniidae</taxon>
        <taxon>Hydatigera</taxon>
    </lineage>
</organism>
<feature type="domain" description="CLEC16A/TT9 C-terminal" evidence="1">
    <location>
        <begin position="161"/>
        <end position="236"/>
    </location>
</feature>
<dbReference type="GO" id="GO:0007034">
    <property type="term" value="P:vacuolar transport"/>
    <property type="evidence" value="ECO:0007669"/>
    <property type="project" value="TreeGrafter"/>
</dbReference>
<reference evidence="2 3" key="2">
    <citation type="submission" date="2018-11" db="EMBL/GenBank/DDBJ databases">
        <authorList>
            <consortium name="Pathogen Informatics"/>
        </authorList>
    </citation>
    <scope>NUCLEOTIDE SEQUENCE [LARGE SCALE GENOMIC DNA]</scope>
</reference>
<sequence length="412" mass="45428">MRNVFVEPTESDFVDIFDHEVCRFRSQKLSPSKLLENTAFLLSHVDDALKLFSNRSEENLTELRNANVPAASHVTGLQPRGALDGPPYSALPFSQLEHIQRIIAVYLCLHAYLCEYVLAGETIGEPLNEVTSPALERISAFASFGDIPPTGKVLVSNSCSFDISEYQLFGCKVEHQSGQHEKQYFLLTELQIVSVVPSHRKIGLGIVVFCGLIQDTELRCDPTDDCALIIVAYKPGDRSRLTVRRTMMEAGPAFSSSPSSSSSSPLPNVFPIINAKLRFCTSFQCSAFYKMATYRQEKIVASKQEKLKQMLSVSDKPIRPSVQAILSEGAPNQPRLHAPLTIAKPLRSTSSAPTTLLQKARAYSLSSAPSVNNHAPHDIPNSTASKTTGEMQAIAMVDLMRRHNTFRTTSPE</sequence>
<evidence type="ECO:0000313" key="2">
    <source>
        <dbReference type="EMBL" id="VDM24047.1"/>
    </source>
</evidence>
<dbReference type="PANTHER" id="PTHR21481:SF0">
    <property type="entry name" value="PROTEIN CLEC16A"/>
    <property type="match status" value="1"/>
</dbReference>
<dbReference type="GO" id="GO:0005770">
    <property type="term" value="C:late endosome"/>
    <property type="evidence" value="ECO:0007669"/>
    <property type="project" value="TreeGrafter"/>
</dbReference>
<dbReference type="GO" id="GO:1901096">
    <property type="term" value="P:regulation of autophagosome maturation"/>
    <property type="evidence" value="ECO:0007669"/>
    <property type="project" value="TreeGrafter"/>
</dbReference>
<dbReference type="STRING" id="6205.A0A0R3WTG7"/>
<name>A0A0R3WTG7_HYDTA</name>
<dbReference type="OrthoDB" id="294052at2759"/>
<dbReference type="GO" id="GO:0016197">
    <property type="term" value="P:endosomal transport"/>
    <property type="evidence" value="ECO:0007669"/>
    <property type="project" value="TreeGrafter"/>
</dbReference>
<dbReference type="GO" id="GO:0005794">
    <property type="term" value="C:Golgi apparatus"/>
    <property type="evidence" value="ECO:0007669"/>
    <property type="project" value="TreeGrafter"/>
</dbReference>
<dbReference type="InterPro" id="IPR045820">
    <property type="entry name" value="CLEC16A/TT9_C"/>
</dbReference>